<sequence length="291" mass="32521">MTMMKNNLLSLIPSLLASIASIIPETVLKALIACGTPGALIGVVGNADTRRKLGFQQSAWRGEDDPNNQTDVDTDPLSDNLDPIRVISTSHGPEQSEVENAPRSSGSLQGRHRLNVYLTSKQRLSEILAQYRTESVLHASDDLKEGSAWVQLDKKTTHFLYKRQATRQTLSSEYIPRSGDEAEISRGTGNDEVRHGNVDGATRSRPKRKAKSLGEVLSAKRKQKPRGQPFTKRNTVEPQEQEYREEVEVVEGELELDEEPGEEDEKAGHQLRFRRSSNYKFTAIQISRCVL</sequence>
<keyword evidence="2" id="KW-0732">Signal</keyword>
<name>A0A4S8LGY3_DENBC</name>
<dbReference type="AlphaFoldDB" id="A0A4S8LGY3"/>
<organism evidence="3 4">
    <name type="scientific">Dendrothele bispora (strain CBS 962.96)</name>
    <dbReference type="NCBI Taxonomy" id="1314807"/>
    <lineage>
        <taxon>Eukaryota</taxon>
        <taxon>Fungi</taxon>
        <taxon>Dikarya</taxon>
        <taxon>Basidiomycota</taxon>
        <taxon>Agaricomycotina</taxon>
        <taxon>Agaricomycetes</taxon>
        <taxon>Agaricomycetidae</taxon>
        <taxon>Agaricales</taxon>
        <taxon>Agaricales incertae sedis</taxon>
        <taxon>Dendrothele</taxon>
    </lineage>
</organism>
<feature type="chain" id="PRO_5020983126" evidence="2">
    <location>
        <begin position="23"/>
        <end position="291"/>
    </location>
</feature>
<evidence type="ECO:0000313" key="4">
    <source>
        <dbReference type="Proteomes" id="UP000297245"/>
    </source>
</evidence>
<dbReference type="Proteomes" id="UP000297245">
    <property type="component" value="Unassembled WGS sequence"/>
</dbReference>
<accession>A0A4S8LGY3</accession>
<proteinExistence type="predicted"/>
<feature type="compositionally biased region" description="Basic and acidic residues" evidence="1">
    <location>
        <begin position="179"/>
        <end position="197"/>
    </location>
</feature>
<feature type="region of interest" description="Disordered" evidence="1">
    <location>
        <begin position="57"/>
        <end position="109"/>
    </location>
</feature>
<feature type="compositionally biased region" description="Acidic residues" evidence="1">
    <location>
        <begin position="248"/>
        <end position="265"/>
    </location>
</feature>
<feature type="signal peptide" evidence="2">
    <location>
        <begin position="1"/>
        <end position="22"/>
    </location>
</feature>
<dbReference type="EMBL" id="ML179422">
    <property type="protein sequence ID" value="THU88090.1"/>
    <property type="molecule type" value="Genomic_DNA"/>
</dbReference>
<keyword evidence="4" id="KW-1185">Reference proteome</keyword>
<evidence type="ECO:0000256" key="1">
    <source>
        <dbReference type="SAM" id="MobiDB-lite"/>
    </source>
</evidence>
<reference evidence="3 4" key="1">
    <citation type="journal article" date="2019" name="Nat. Ecol. Evol.">
        <title>Megaphylogeny resolves global patterns of mushroom evolution.</title>
        <authorList>
            <person name="Varga T."/>
            <person name="Krizsan K."/>
            <person name="Foldi C."/>
            <person name="Dima B."/>
            <person name="Sanchez-Garcia M."/>
            <person name="Sanchez-Ramirez S."/>
            <person name="Szollosi G.J."/>
            <person name="Szarkandi J.G."/>
            <person name="Papp V."/>
            <person name="Albert L."/>
            <person name="Andreopoulos W."/>
            <person name="Angelini C."/>
            <person name="Antonin V."/>
            <person name="Barry K.W."/>
            <person name="Bougher N.L."/>
            <person name="Buchanan P."/>
            <person name="Buyck B."/>
            <person name="Bense V."/>
            <person name="Catcheside P."/>
            <person name="Chovatia M."/>
            <person name="Cooper J."/>
            <person name="Damon W."/>
            <person name="Desjardin D."/>
            <person name="Finy P."/>
            <person name="Geml J."/>
            <person name="Haridas S."/>
            <person name="Hughes K."/>
            <person name="Justo A."/>
            <person name="Karasinski D."/>
            <person name="Kautmanova I."/>
            <person name="Kiss B."/>
            <person name="Kocsube S."/>
            <person name="Kotiranta H."/>
            <person name="LaButti K.M."/>
            <person name="Lechner B.E."/>
            <person name="Liimatainen K."/>
            <person name="Lipzen A."/>
            <person name="Lukacs Z."/>
            <person name="Mihaltcheva S."/>
            <person name="Morgado L.N."/>
            <person name="Niskanen T."/>
            <person name="Noordeloos M.E."/>
            <person name="Ohm R.A."/>
            <person name="Ortiz-Santana B."/>
            <person name="Ovrebo C."/>
            <person name="Racz N."/>
            <person name="Riley R."/>
            <person name="Savchenko A."/>
            <person name="Shiryaev A."/>
            <person name="Soop K."/>
            <person name="Spirin V."/>
            <person name="Szebenyi C."/>
            <person name="Tomsovsky M."/>
            <person name="Tulloss R.E."/>
            <person name="Uehling J."/>
            <person name="Grigoriev I.V."/>
            <person name="Vagvolgyi C."/>
            <person name="Papp T."/>
            <person name="Martin F.M."/>
            <person name="Miettinen O."/>
            <person name="Hibbett D.S."/>
            <person name="Nagy L.G."/>
        </authorList>
    </citation>
    <scope>NUCLEOTIDE SEQUENCE [LARGE SCALE GENOMIC DNA]</scope>
    <source>
        <strain evidence="3 4">CBS 962.96</strain>
    </source>
</reference>
<evidence type="ECO:0000313" key="3">
    <source>
        <dbReference type="EMBL" id="THU88090.1"/>
    </source>
</evidence>
<protein>
    <submittedName>
        <fullName evidence="3">Uncharacterized protein</fullName>
    </submittedName>
</protein>
<feature type="region of interest" description="Disordered" evidence="1">
    <location>
        <begin position="179"/>
        <end position="270"/>
    </location>
</feature>
<evidence type="ECO:0000256" key="2">
    <source>
        <dbReference type="SAM" id="SignalP"/>
    </source>
</evidence>
<gene>
    <name evidence="3" type="ORF">K435DRAFT_803763</name>
</gene>